<dbReference type="InterPro" id="IPR039536">
    <property type="entry name" value="TetR_C_Proteobacteria"/>
</dbReference>
<gene>
    <name evidence="3" type="ORF">P8609_03385</name>
</gene>
<reference evidence="3 4" key="1">
    <citation type="submission" date="2023-04" db="EMBL/GenBank/DDBJ databases">
        <title>Lysobacter sp. strain UC isolated from soil sample.</title>
        <authorList>
            <person name="Choksket S."/>
            <person name="Harshvardhan F."/>
            <person name="Rana R."/>
            <person name="Patil P.B."/>
            <person name="Korpole S."/>
        </authorList>
    </citation>
    <scope>NUCLEOTIDE SEQUENCE [LARGE SCALE GENOMIC DNA]</scope>
    <source>
        <strain evidence="3 4">UC</strain>
    </source>
</reference>
<dbReference type="Proteomes" id="UP001233535">
    <property type="component" value="Unassembled WGS sequence"/>
</dbReference>
<organism evidence="3 4">
    <name type="scientific">Lysobacter arvi</name>
    <dbReference type="NCBI Taxonomy" id="3038776"/>
    <lineage>
        <taxon>Bacteria</taxon>
        <taxon>Pseudomonadati</taxon>
        <taxon>Pseudomonadota</taxon>
        <taxon>Gammaproteobacteria</taxon>
        <taxon>Lysobacterales</taxon>
        <taxon>Lysobacteraceae</taxon>
        <taxon>Lysobacter</taxon>
    </lineage>
</organism>
<evidence type="ECO:0000313" key="4">
    <source>
        <dbReference type="Proteomes" id="UP001233535"/>
    </source>
</evidence>
<protein>
    <submittedName>
        <fullName evidence="3">TetR/AcrR family transcriptional regulator C-terminal domain-containing protein</fullName>
    </submittedName>
</protein>
<keyword evidence="4" id="KW-1185">Reference proteome</keyword>
<feature type="domain" description="Transcriptional regulator TetR C-terminal Proteobacteria type" evidence="2">
    <location>
        <begin position="183"/>
        <end position="295"/>
    </location>
</feature>
<evidence type="ECO:0000259" key="2">
    <source>
        <dbReference type="Pfam" id="PF14246"/>
    </source>
</evidence>
<evidence type="ECO:0000313" key="3">
    <source>
        <dbReference type="EMBL" id="MDR0182013.1"/>
    </source>
</evidence>
<dbReference type="EMBL" id="JARUHG010000001">
    <property type="protein sequence ID" value="MDR0182013.1"/>
    <property type="molecule type" value="Genomic_DNA"/>
</dbReference>
<sequence length="403" mass="45050">MDATRLDPSQISIDANGSPVTLEPADWLVCFVPGLRRQWWHAFADTRHKHVFALRPLEDGTWLLMEPWWTRMMVNVLTLEQAIKFLRWGGMGDVLKVRERIPGRGSQMRGWANCSVLVSYMLGRSYWTWTPNGLYQRLSAEQDVQQVDVAGFLRRHVLTESQRHSRAALAWMPKRRGATLPDALLQLGTAVVASMMSRSGIGLHRTAVSELLRDPGITDAYRSAAPQQAIEKTRKLLAAARWRGEIEVDDCARAARRFIAMLRGHMHLEMVLGLRGPPSYSEIRDHVACVVDVFLHGVPHVVPAAHTRPSTQAPHPGDLPAQGLIREIGSSVRELARADDWAAVAGLAEALWSDYIGCSGLTWEQASGRIRQAWESSHDDLHAAPAGPMREPDRFDACRETSC</sequence>
<name>A0ABU1C9Z6_9GAMM</name>
<accession>A0ABU1C9Z6</accession>
<comment type="caution">
    <text evidence="3">The sequence shown here is derived from an EMBL/GenBank/DDBJ whole genome shotgun (WGS) entry which is preliminary data.</text>
</comment>
<dbReference type="SUPFAM" id="SSF48498">
    <property type="entry name" value="Tetracyclin repressor-like, C-terminal domain"/>
    <property type="match status" value="1"/>
</dbReference>
<feature type="compositionally biased region" description="Basic and acidic residues" evidence="1">
    <location>
        <begin position="390"/>
        <end position="403"/>
    </location>
</feature>
<dbReference type="RefSeq" id="WP_309261174.1">
    <property type="nucleotide sequence ID" value="NZ_JARUHG010000001.1"/>
</dbReference>
<dbReference type="Gene3D" id="1.10.357.10">
    <property type="entry name" value="Tetracycline Repressor, domain 2"/>
    <property type="match status" value="1"/>
</dbReference>
<feature type="region of interest" description="Disordered" evidence="1">
    <location>
        <begin position="379"/>
        <end position="403"/>
    </location>
</feature>
<dbReference type="InterPro" id="IPR036271">
    <property type="entry name" value="Tet_transcr_reg_TetR-rel_C_sf"/>
</dbReference>
<evidence type="ECO:0000256" key="1">
    <source>
        <dbReference type="SAM" id="MobiDB-lite"/>
    </source>
</evidence>
<dbReference type="Pfam" id="PF14246">
    <property type="entry name" value="TetR_C_7"/>
    <property type="match status" value="1"/>
</dbReference>
<proteinExistence type="predicted"/>